<dbReference type="EMBL" id="ATMR01000117">
    <property type="protein sequence ID" value="EPR72555.1"/>
    <property type="molecule type" value="Genomic_DNA"/>
</dbReference>
<sequence length="86" mass="10074">MARNIWNWQQKNWPHFSYNEDALYTLELKFSQNTGTVLGAFKHVNEKEKEQLIIEILSNEALKTSEIEGEYLDRDSIQSSIKKTLA</sequence>
<keyword evidence="3" id="KW-1185">Reference proteome</keyword>
<accession>S7VQN0</accession>
<dbReference type="eggNOG" id="COG3177">
    <property type="taxonomic scope" value="Bacteria"/>
</dbReference>
<proteinExistence type="predicted"/>
<dbReference type="PATRIC" id="fig|641526.4.peg.2428"/>
<dbReference type="Pfam" id="PF13776">
    <property type="entry name" value="DUF4172"/>
    <property type="match status" value="1"/>
</dbReference>
<evidence type="ECO:0000313" key="2">
    <source>
        <dbReference type="EMBL" id="EPR72555.1"/>
    </source>
</evidence>
<organism evidence="2 3">
    <name type="scientific">Winogradskyella psychrotolerans RS-3</name>
    <dbReference type="NCBI Taxonomy" id="641526"/>
    <lineage>
        <taxon>Bacteria</taxon>
        <taxon>Pseudomonadati</taxon>
        <taxon>Bacteroidota</taxon>
        <taxon>Flavobacteriia</taxon>
        <taxon>Flavobacteriales</taxon>
        <taxon>Flavobacteriaceae</taxon>
        <taxon>Winogradskyella</taxon>
    </lineage>
</organism>
<dbReference type="Proteomes" id="UP000014962">
    <property type="component" value="Unassembled WGS sequence"/>
</dbReference>
<dbReference type="InterPro" id="IPR025230">
    <property type="entry name" value="DUF4172"/>
</dbReference>
<dbReference type="AlphaFoldDB" id="S7VQN0"/>
<evidence type="ECO:0000313" key="3">
    <source>
        <dbReference type="Proteomes" id="UP000014962"/>
    </source>
</evidence>
<dbReference type="STRING" id="641526.ADIWIN_2445"/>
<gene>
    <name evidence="2" type="ORF">ADIWIN_2445</name>
</gene>
<feature type="domain" description="DUF4172" evidence="1">
    <location>
        <begin position="6"/>
        <end position="85"/>
    </location>
</feature>
<protein>
    <recommendedName>
        <fullName evidence="1">DUF4172 domain-containing protein</fullName>
    </recommendedName>
</protein>
<name>S7VQN0_9FLAO</name>
<dbReference type="RefSeq" id="WP_020896449.1">
    <property type="nucleotide sequence ID" value="NZ_ATMR01000117.1"/>
</dbReference>
<reference evidence="2 3" key="1">
    <citation type="journal article" date="2013" name="Genome Announc.">
        <title>Draft Genome Sequence of Winogradskyella psychrotolerans RS-3T, Isolated from the Marine Transect of Kongsfjorden, Ny-Alesund, Svalbard, Arctic Ocean.</title>
        <authorList>
            <person name="Kumar Pinnaka A."/>
            <person name="Ara S."/>
            <person name="Singh A."/>
            <person name="Shivaji S."/>
        </authorList>
    </citation>
    <scope>NUCLEOTIDE SEQUENCE [LARGE SCALE GENOMIC DNA]</scope>
    <source>
        <strain evidence="2 3">RS-3</strain>
    </source>
</reference>
<comment type="caution">
    <text evidence="2">The sequence shown here is derived from an EMBL/GenBank/DDBJ whole genome shotgun (WGS) entry which is preliminary data.</text>
</comment>
<evidence type="ECO:0000259" key="1">
    <source>
        <dbReference type="Pfam" id="PF13776"/>
    </source>
</evidence>